<evidence type="ECO:0000256" key="18">
    <source>
        <dbReference type="ARBA" id="ARBA00041418"/>
    </source>
</evidence>
<dbReference type="GO" id="GO:0005886">
    <property type="term" value="C:plasma membrane"/>
    <property type="evidence" value="ECO:0007669"/>
    <property type="project" value="UniProtKB-SubCell"/>
</dbReference>
<dbReference type="InterPro" id="IPR001182">
    <property type="entry name" value="FtsW/RodA"/>
</dbReference>
<protein>
    <recommendedName>
        <fullName evidence="17">Probable peptidoglycan glycosyltransferase FtsW</fullName>
        <ecNumber evidence="19">2.4.99.28</ecNumber>
    </recommendedName>
    <alternativeName>
        <fullName evidence="18">Cell division protein FtsW</fullName>
    </alternativeName>
    <alternativeName>
        <fullName evidence="15">Cell wall polymerase</fullName>
    </alternativeName>
    <alternativeName>
        <fullName evidence="14">Peptidoglycan polymerase</fullName>
    </alternativeName>
</protein>
<keyword evidence="4 24" id="KW-0132">Cell division</keyword>
<evidence type="ECO:0000256" key="6">
    <source>
        <dbReference type="ARBA" id="ARBA00022679"/>
    </source>
</evidence>
<feature type="compositionally biased region" description="Low complexity" evidence="22">
    <location>
        <begin position="636"/>
        <end position="652"/>
    </location>
</feature>
<gene>
    <name evidence="24" type="primary">ftsW</name>
    <name evidence="24" type="ORF">GOHSU_02_00160</name>
</gene>
<evidence type="ECO:0000256" key="11">
    <source>
        <dbReference type="ARBA" id="ARBA00023136"/>
    </source>
</evidence>
<accession>L7L769</accession>
<feature type="compositionally biased region" description="Low complexity" evidence="22">
    <location>
        <begin position="616"/>
        <end position="628"/>
    </location>
</feature>
<feature type="transmembrane region" description="Helical" evidence="23">
    <location>
        <begin position="199"/>
        <end position="220"/>
    </location>
</feature>
<dbReference type="PANTHER" id="PTHR30474">
    <property type="entry name" value="CELL CYCLE PROTEIN"/>
    <property type="match status" value="1"/>
</dbReference>
<proteinExistence type="inferred from homology"/>
<evidence type="ECO:0000256" key="9">
    <source>
        <dbReference type="ARBA" id="ARBA00022984"/>
    </source>
</evidence>
<dbReference type="Pfam" id="PF01098">
    <property type="entry name" value="FTSW_RODA_SPOVE"/>
    <property type="match status" value="1"/>
</dbReference>
<evidence type="ECO:0000256" key="15">
    <source>
        <dbReference type="ARBA" id="ARBA00033270"/>
    </source>
</evidence>
<dbReference type="AlphaFoldDB" id="L7L769"/>
<feature type="transmembrane region" description="Helical" evidence="23">
    <location>
        <begin position="321"/>
        <end position="337"/>
    </location>
</feature>
<comment type="similarity">
    <text evidence="16">Belongs to the SEDS family. FtsW subfamily.</text>
</comment>
<evidence type="ECO:0000256" key="14">
    <source>
        <dbReference type="ARBA" id="ARBA00032370"/>
    </source>
</evidence>
<evidence type="ECO:0000313" key="24">
    <source>
        <dbReference type="EMBL" id="GAC55873.1"/>
    </source>
</evidence>
<evidence type="ECO:0000256" key="4">
    <source>
        <dbReference type="ARBA" id="ARBA00022618"/>
    </source>
</evidence>
<name>L7L769_9ACTN</name>
<evidence type="ECO:0000256" key="8">
    <source>
        <dbReference type="ARBA" id="ARBA00022960"/>
    </source>
</evidence>
<keyword evidence="6" id="KW-0808">Transferase</keyword>
<keyword evidence="13" id="KW-0961">Cell wall biogenesis/degradation</keyword>
<feature type="region of interest" description="Disordered" evidence="22">
    <location>
        <begin position="538"/>
        <end position="711"/>
    </location>
</feature>
<dbReference type="STRING" id="1121927.GOHSU_02_00160"/>
<comment type="catalytic activity">
    <reaction evidence="20">
        <text>[GlcNAc-(1-&gt;4)-Mur2Ac(oyl-L-Ala-gamma-D-Glu-L-Lys-D-Ala-D-Ala)](n)-di-trans,octa-cis-undecaprenyl diphosphate + beta-D-GlcNAc-(1-&gt;4)-Mur2Ac(oyl-L-Ala-gamma-D-Glu-L-Lys-D-Ala-D-Ala)-di-trans,octa-cis-undecaprenyl diphosphate = [GlcNAc-(1-&gt;4)-Mur2Ac(oyl-L-Ala-gamma-D-Glu-L-Lys-D-Ala-D-Ala)](n+1)-di-trans,octa-cis-undecaprenyl diphosphate + di-trans,octa-cis-undecaprenyl diphosphate + H(+)</text>
        <dbReference type="Rhea" id="RHEA:23708"/>
        <dbReference type="Rhea" id="RHEA-COMP:9602"/>
        <dbReference type="Rhea" id="RHEA-COMP:9603"/>
        <dbReference type="ChEBI" id="CHEBI:15378"/>
        <dbReference type="ChEBI" id="CHEBI:58405"/>
        <dbReference type="ChEBI" id="CHEBI:60033"/>
        <dbReference type="ChEBI" id="CHEBI:78435"/>
        <dbReference type="EC" id="2.4.99.28"/>
    </reaction>
</comment>
<feature type="transmembrane region" description="Helical" evidence="23">
    <location>
        <begin position="166"/>
        <end position="187"/>
    </location>
</feature>
<feature type="compositionally biased region" description="Acidic residues" evidence="22">
    <location>
        <begin position="45"/>
        <end position="81"/>
    </location>
</feature>
<comment type="subcellular location">
    <subcellularLocation>
        <location evidence="1">Cell membrane</location>
        <topology evidence="1">Multi-pass membrane protein</topology>
    </subcellularLocation>
</comment>
<organism evidence="24 25">
    <name type="scientific">Gordonia hirsuta DSM 44140 = NBRC 16056</name>
    <dbReference type="NCBI Taxonomy" id="1121927"/>
    <lineage>
        <taxon>Bacteria</taxon>
        <taxon>Bacillati</taxon>
        <taxon>Actinomycetota</taxon>
        <taxon>Actinomycetes</taxon>
        <taxon>Mycobacteriales</taxon>
        <taxon>Gordoniaceae</taxon>
        <taxon>Gordonia</taxon>
    </lineage>
</organism>
<dbReference type="NCBIfam" id="TIGR02614">
    <property type="entry name" value="ftsW"/>
    <property type="match status" value="1"/>
</dbReference>
<evidence type="ECO:0000256" key="20">
    <source>
        <dbReference type="ARBA" id="ARBA00049902"/>
    </source>
</evidence>
<keyword evidence="8" id="KW-0133">Cell shape</keyword>
<feature type="compositionally biased region" description="Basic and acidic residues" evidence="22">
    <location>
        <begin position="688"/>
        <end position="699"/>
    </location>
</feature>
<evidence type="ECO:0000256" key="22">
    <source>
        <dbReference type="SAM" id="MobiDB-lite"/>
    </source>
</evidence>
<feature type="transmembrane region" description="Helical" evidence="23">
    <location>
        <begin position="421"/>
        <end position="448"/>
    </location>
</feature>
<dbReference type="EC" id="2.4.99.28" evidence="19"/>
<keyword evidence="25" id="KW-1185">Reference proteome</keyword>
<keyword evidence="5" id="KW-0328">Glycosyltransferase</keyword>
<feature type="compositionally biased region" description="Basic and acidic residues" evidence="22">
    <location>
        <begin position="26"/>
        <end position="39"/>
    </location>
</feature>
<keyword evidence="9" id="KW-0573">Peptidoglycan synthesis</keyword>
<evidence type="ECO:0000256" key="21">
    <source>
        <dbReference type="ARBA" id="ARBA00049966"/>
    </source>
</evidence>
<evidence type="ECO:0000256" key="5">
    <source>
        <dbReference type="ARBA" id="ARBA00022676"/>
    </source>
</evidence>
<dbReference type="eggNOG" id="COG0772">
    <property type="taxonomic scope" value="Bacteria"/>
</dbReference>
<dbReference type="Proteomes" id="UP000053405">
    <property type="component" value="Unassembled WGS sequence"/>
</dbReference>
<dbReference type="UniPathway" id="UPA00219"/>
<dbReference type="PANTHER" id="PTHR30474:SF2">
    <property type="entry name" value="PEPTIDOGLYCAN GLYCOSYLTRANSFERASE FTSW-RELATED"/>
    <property type="match status" value="1"/>
</dbReference>
<comment type="pathway">
    <text evidence="2">Cell wall biogenesis; peptidoglycan biosynthesis.</text>
</comment>
<feature type="transmembrane region" description="Helical" evidence="23">
    <location>
        <begin position="344"/>
        <end position="363"/>
    </location>
</feature>
<feature type="transmembrane region" description="Helical" evidence="23">
    <location>
        <begin position="460"/>
        <end position="484"/>
    </location>
</feature>
<dbReference type="GO" id="GO:0008955">
    <property type="term" value="F:peptidoglycan glycosyltransferase activity"/>
    <property type="evidence" value="ECO:0007669"/>
    <property type="project" value="UniProtKB-EC"/>
</dbReference>
<evidence type="ECO:0000256" key="23">
    <source>
        <dbReference type="SAM" id="Phobius"/>
    </source>
</evidence>
<feature type="transmembrane region" description="Helical" evidence="23">
    <location>
        <begin position="227"/>
        <end position="248"/>
    </location>
</feature>
<dbReference type="RefSeq" id="WP_005935078.1">
    <property type="nucleotide sequence ID" value="NZ_ATVK01000040.1"/>
</dbReference>
<feature type="transmembrane region" description="Helical" evidence="23">
    <location>
        <begin position="268"/>
        <end position="288"/>
    </location>
</feature>
<reference evidence="24 25" key="1">
    <citation type="submission" date="2012-12" db="EMBL/GenBank/DDBJ databases">
        <title>Whole genome shotgun sequence of Gordonia hirsuta NBRC 16056.</title>
        <authorList>
            <person name="Isaki-Nakamura S."/>
            <person name="Hosoyama A."/>
            <person name="Tsuchikane K."/>
            <person name="Katsumata H."/>
            <person name="Baba S."/>
            <person name="Yamazaki S."/>
            <person name="Fujita N."/>
        </authorList>
    </citation>
    <scope>NUCLEOTIDE SEQUENCE [LARGE SCALE GENOMIC DNA]</scope>
    <source>
        <strain evidence="24 25">NBRC 16056</strain>
    </source>
</reference>
<evidence type="ECO:0000256" key="12">
    <source>
        <dbReference type="ARBA" id="ARBA00023306"/>
    </source>
</evidence>
<evidence type="ECO:0000256" key="1">
    <source>
        <dbReference type="ARBA" id="ARBA00004651"/>
    </source>
</evidence>
<dbReference type="GO" id="GO:0008360">
    <property type="term" value="P:regulation of cell shape"/>
    <property type="evidence" value="ECO:0007669"/>
    <property type="project" value="UniProtKB-KW"/>
</dbReference>
<dbReference type="GO" id="GO:0032153">
    <property type="term" value="C:cell division site"/>
    <property type="evidence" value="ECO:0007669"/>
    <property type="project" value="TreeGrafter"/>
</dbReference>
<keyword evidence="12" id="KW-0131">Cell cycle</keyword>
<dbReference type="GO" id="GO:0015648">
    <property type="term" value="F:lipid-linked peptidoglycan transporter activity"/>
    <property type="evidence" value="ECO:0007669"/>
    <property type="project" value="TreeGrafter"/>
</dbReference>
<dbReference type="GO" id="GO:0071555">
    <property type="term" value="P:cell wall organization"/>
    <property type="evidence" value="ECO:0007669"/>
    <property type="project" value="UniProtKB-KW"/>
</dbReference>
<keyword evidence="7 23" id="KW-0812">Transmembrane</keyword>
<sequence>MTVRDEQNDPAAPVDTATAGAEGDPVDEHPAALAHERDQTAPAEPADDPAADPGESDDSGATSETDELDDADDVDEQGEAAEDARAGEDSQADESGENDRPVKDAAAVSGGRRRRRTAPPARPRPTRAAVPALSLNVAMPAVDVRAWFTTARDGVRTLMARPLTSFHLVVSLALVLTVFGLIMVQSASSVEGYAQHQSAYGAFVTQTIFAIAGWIAFYLVLRLPIRFFRRIATTFVWGSIVLLALVLVPNLGVEVDGARRWFDVGGISIQPSELAKLALCIWGAHVLASRRRINPWGWGLLVPLVPVSALMSVLIILEPNLSTTVIIAIITGALLWFSGLPVKVFGAFVAAITAAAMIAALSADYRAARVFSFLGTTDDPLDGGYQALQAKYALANGGVFGVGLGQSTAKWSYLPNAHNDFIFAILVEETGLVGGLAVVGLFLLLGYVGMRIALRSADPFLRLLTGTITVLICTQMFINVGYVVGLLPVTGIQLPLLSQGGTSMLTMLTMLGLLASAARHEPEAVAALATRRHSRFSGALQLPPPTAYRPKYSGEPLDRLGRRRAAGRMPDPSPHRTKPSRPGSARPGAARIPAGRTQAPRTPSAGRSWAPGSGGARTAMPRASTARRPAPRDRGYPPSSAAAPRRPFGARTPAPPPREASGRPLRTRAQVSDEIHYPARQASTRFPSDPRRSAGRDRTVSSPRGTEYRQR</sequence>
<dbReference type="GO" id="GO:0009252">
    <property type="term" value="P:peptidoglycan biosynthetic process"/>
    <property type="evidence" value="ECO:0007669"/>
    <property type="project" value="UniProtKB-UniPathway"/>
</dbReference>
<evidence type="ECO:0000256" key="7">
    <source>
        <dbReference type="ARBA" id="ARBA00022692"/>
    </source>
</evidence>
<feature type="compositionally biased region" description="Low complexity" evidence="22">
    <location>
        <begin position="580"/>
        <end position="596"/>
    </location>
</feature>
<dbReference type="InterPro" id="IPR013437">
    <property type="entry name" value="FtsW"/>
</dbReference>
<evidence type="ECO:0000256" key="17">
    <source>
        <dbReference type="ARBA" id="ARBA00041185"/>
    </source>
</evidence>
<dbReference type="GO" id="GO:0051301">
    <property type="term" value="P:cell division"/>
    <property type="evidence" value="ECO:0007669"/>
    <property type="project" value="UniProtKB-KW"/>
</dbReference>
<evidence type="ECO:0000256" key="16">
    <source>
        <dbReference type="ARBA" id="ARBA00038053"/>
    </source>
</evidence>
<comment type="function">
    <text evidence="21">Peptidoglycan polymerase that is essential for cell division.</text>
</comment>
<evidence type="ECO:0000256" key="2">
    <source>
        <dbReference type="ARBA" id="ARBA00004752"/>
    </source>
</evidence>
<feature type="transmembrane region" description="Helical" evidence="23">
    <location>
        <begin position="295"/>
        <end position="315"/>
    </location>
</feature>
<dbReference type="EMBL" id="BANT01000002">
    <property type="protein sequence ID" value="GAC55873.1"/>
    <property type="molecule type" value="Genomic_DNA"/>
</dbReference>
<evidence type="ECO:0000256" key="3">
    <source>
        <dbReference type="ARBA" id="ARBA00022475"/>
    </source>
</evidence>
<evidence type="ECO:0000256" key="19">
    <source>
        <dbReference type="ARBA" id="ARBA00044770"/>
    </source>
</evidence>
<keyword evidence="10 23" id="KW-1133">Transmembrane helix</keyword>
<keyword evidence="11 23" id="KW-0472">Membrane</keyword>
<keyword evidence="3" id="KW-1003">Cell membrane</keyword>
<evidence type="ECO:0000256" key="10">
    <source>
        <dbReference type="ARBA" id="ARBA00022989"/>
    </source>
</evidence>
<evidence type="ECO:0000256" key="13">
    <source>
        <dbReference type="ARBA" id="ARBA00023316"/>
    </source>
</evidence>
<feature type="region of interest" description="Disordered" evidence="22">
    <location>
        <begin position="1"/>
        <end position="128"/>
    </location>
</feature>
<feature type="transmembrane region" description="Helical" evidence="23">
    <location>
        <begin position="496"/>
        <end position="515"/>
    </location>
</feature>
<dbReference type="PROSITE" id="PS00428">
    <property type="entry name" value="FTSW_RODA_SPOVE"/>
    <property type="match status" value="1"/>
</dbReference>
<evidence type="ECO:0000313" key="25">
    <source>
        <dbReference type="Proteomes" id="UP000053405"/>
    </source>
</evidence>
<dbReference type="InterPro" id="IPR018365">
    <property type="entry name" value="Cell_cycle_FtsW-rel_CS"/>
</dbReference>
<comment type="caution">
    <text evidence="24">The sequence shown here is derived from an EMBL/GenBank/DDBJ whole genome shotgun (WGS) entry which is preliminary data.</text>
</comment>